<evidence type="ECO:0000256" key="12">
    <source>
        <dbReference type="NCBIfam" id="TIGR00260"/>
    </source>
</evidence>
<dbReference type="Proteomes" id="UP001232973">
    <property type="component" value="Unassembled WGS sequence"/>
</dbReference>
<dbReference type="InterPro" id="IPR036052">
    <property type="entry name" value="TrpB-like_PALP_sf"/>
</dbReference>
<dbReference type="PANTHER" id="PTHR48078">
    <property type="entry name" value="THREONINE DEHYDRATASE, MITOCHONDRIAL-RELATED"/>
    <property type="match status" value="1"/>
</dbReference>
<comment type="pathway">
    <text evidence="3 13">Amino-acid biosynthesis; L-threonine biosynthesis; L-threonine from L-aspartate: step 5/5.</text>
</comment>
<evidence type="ECO:0000256" key="9">
    <source>
        <dbReference type="ARBA" id="ARBA00022898"/>
    </source>
</evidence>
<dbReference type="PANTHER" id="PTHR48078:SF6">
    <property type="entry name" value="L-THREONINE DEHYDRATASE CATABOLIC TDCB"/>
    <property type="match status" value="1"/>
</dbReference>
<dbReference type="SUPFAM" id="SSF53686">
    <property type="entry name" value="Tryptophan synthase beta subunit-like PLP-dependent enzymes"/>
    <property type="match status" value="1"/>
</dbReference>
<comment type="catalytic activity">
    <reaction evidence="11 13">
        <text>O-phospho-L-homoserine + H2O = L-threonine + phosphate</text>
        <dbReference type="Rhea" id="RHEA:10840"/>
        <dbReference type="ChEBI" id="CHEBI:15377"/>
        <dbReference type="ChEBI" id="CHEBI:43474"/>
        <dbReference type="ChEBI" id="CHEBI:57590"/>
        <dbReference type="ChEBI" id="CHEBI:57926"/>
        <dbReference type="EC" id="4.2.3.1"/>
    </reaction>
</comment>
<comment type="similarity">
    <text evidence="4 13">Belongs to the threonine synthase family.</text>
</comment>
<evidence type="ECO:0000256" key="10">
    <source>
        <dbReference type="ARBA" id="ARBA00023239"/>
    </source>
</evidence>
<keyword evidence="10 13" id="KW-0456">Lyase</keyword>
<keyword evidence="8 13" id="KW-0791">Threonine biosynthesis</keyword>
<accession>A0ABT9XIE6</accession>
<dbReference type="InterPro" id="IPR050147">
    <property type="entry name" value="Ser/Thr_Dehydratase"/>
</dbReference>
<evidence type="ECO:0000313" key="16">
    <source>
        <dbReference type="Proteomes" id="UP001232973"/>
    </source>
</evidence>
<evidence type="ECO:0000256" key="13">
    <source>
        <dbReference type="PIRNR" id="PIRNR038945"/>
    </source>
</evidence>
<dbReference type="GO" id="GO:0004795">
    <property type="term" value="F:threonine synthase activity"/>
    <property type="evidence" value="ECO:0007669"/>
    <property type="project" value="UniProtKB-EC"/>
</dbReference>
<reference evidence="15 16" key="1">
    <citation type="submission" date="2023-07" db="EMBL/GenBank/DDBJ databases">
        <title>Genomic Encyclopedia of Type Strains, Phase IV (KMG-IV): sequencing the most valuable type-strain genomes for metagenomic binning, comparative biology and taxonomic classification.</title>
        <authorList>
            <person name="Goeker M."/>
        </authorList>
    </citation>
    <scope>NUCLEOTIDE SEQUENCE [LARGE SCALE GENOMIC DNA]</scope>
    <source>
        <strain evidence="15 16">DSM 4006</strain>
    </source>
</reference>
<dbReference type="NCBIfam" id="TIGR00260">
    <property type="entry name" value="thrC"/>
    <property type="match status" value="1"/>
</dbReference>
<evidence type="ECO:0000256" key="4">
    <source>
        <dbReference type="ARBA" id="ARBA00005517"/>
    </source>
</evidence>
<evidence type="ECO:0000256" key="3">
    <source>
        <dbReference type="ARBA" id="ARBA00004979"/>
    </source>
</evidence>
<dbReference type="InterPro" id="IPR026260">
    <property type="entry name" value="Thr_Synthase_bac/arc"/>
</dbReference>
<feature type="domain" description="Rhodanese" evidence="14">
    <location>
        <begin position="120"/>
        <end position="163"/>
    </location>
</feature>
<gene>
    <name evidence="15" type="ORF">J2S03_001951</name>
</gene>
<comment type="caution">
    <text evidence="15">The sequence shown here is derived from an EMBL/GenBank/DDBJ whole genome shotgun (WGS) entry which is preliminary data.</text>
</comment>
<dbReference type="PROSITE" id="PS00165">
    <property type="entry name" value="DEHYDRATASE_SER_THR"/>
    <property type="match status" value="1"/>
</dbReference>
<evidence type="ECO:0000256" key="2">
    <source>
        <dbReference type="ARBA" id="ARBA00003648"/>
    </source>
</evidence>
<keyword evidence="7 13" id="KW-0028">Amino-acid biosynthesis</keyword>
<dbReference type="EMBL" id="JAUSTP010000014">
    <property type="protein sequence ID" value="MDQ0190088.1"/>
    <property type="molecule type" value="Genomic_DNA"/>
</dbReference>
<dbReference type="CDD" id="cd01563">
    <property type="entry name" value="Thr-synth_1"/>
    <property type="match status" value="1"/>
</dbReference>
<dbReference type="PROSITE" id="PS50206">
    <property type="entry name" value="RHODANESE_3"/>
    <property type="match status" value="1"/>
</dbReference>
<organism evidence="15 16">
    <name type="scientific">Alicyclobacillus cycloheptanicus</name>
    <dbReference type="NCBI Taxonomy" id="1457"/>
    <lineage>
        <taxon>Bacteria</taxon>
        <taxon>Bacillati</taxon>
        <taxon>Bacillota</taxon>
        <taxon>Bacilli</taxon>
        <taxon>Bacillales</taxon>
        <taxon>Alicyclobacillaceae</taxon>
        <taxon>Alicyclobacillus</taxon>
    </lineage>
</organism>
<proteinExistence type="inferred from homology"/>
<keyword evidence="9 13" id="KW-0663">Pyridoxal phosphate</keyword>
<evidence type="ECO:0000256" key="11">
    <source>
        <dbReference type="ARBA" id="ARBA00049144"/>
    </source>
</evidence>
<evidence type="ECO:0000256" key="1">
    <source>
        <dbReference type="ARBA" id="ARBA00001933"/>
    </source>
</evidence>
<evidence type="ECO:0000256" key="7">
    <source>
        <dbReference type="ARBA" id="ARBA00022605"/>
    </source>
</evidence>
<comment type="cofactor">
    <cofactor evidence="1 13">
        <name>pyridoxal 5'-phosphate</name>
        <dbReference type="ChEBI" id="CHEBI:597326"/>
    </cofactor>
</comment>
<evidence type="ECO:0000259" key="14">
    <source>
        <dbReference type="PROSITE" id="PS50206"/>
    </source>
</evidence>
<sequence>MNNRTNSWITLDRSLAYEHLEWTNIDGLKEAAIVAQVNQKTERWSGLLHHYGEWLPLTERTPRLSLCEGNTPLIFSERLSERVNASVYLKYEGANPTGSFKDRGMVLAVAKAKEEGSNTVICASTGNTSASAAAYAARAGMRAIILIPDGYVALGKLAQAMMYGAHIIAIRGNFDEALQLVRDMSDRFPITVVNSINPYRLDGQQTAAFEVCDALGAPPDVLCIPVGNAGNISAYWKGFQAYQRGGKTDRSPRMFGFEAEGAAAIVKGHPIEHPETFATAIRIGKPASAHLAVAAARDSGGAIRSVTDEQIAQAYRWIASEGVLAEPASAASVAGLMCLADAGEIERGQTVVCVLTGNGLKDPDSAMKHSDSAAQVVDATADAVAQLLEGMQ</sequence>
<evidence type="ECO:0000256" key="5">
    <source>
        <dbReference type="ARBA" id="ARBA00013028"/>
    </source>
</evidence>
<dbReference type="EC" id="4.2.3.1" evidence="5 12"/>
<evidence type="ECO:0000313" key="15">
    <source>
        <dbReference type="EMBL" id="MDQ0190088.1"/>
    </source>
</evidence>
<dbReference type="Gene3D" id="3.40.50.1100">
    <property type="match status" value="2"/>
</dbReference>
<protein>
    <recommendedName>
        <fullName evidence="6 12">Threonine synthase</fullName>
        <ecNumber evidence="5 12">4.2.3.1</ecNumber>
    </recommendedName>
</protein>
<dbReference type="PIRSF" id="PIRSF038945">
    <property type="entry name" value="Thr_synthase"/>
    <property type="match status" value="1"/>
</dbReference>
<dbReference type="InterPro" id="IPR000634">
    <property type="entry name" value="Ser/Thr_deHydtase_PyrdxlP-BS"/>
</dbReference>
<comment type="function">
    <text evidence="2 13">Catalyzes the gamma-elimination of phosphate from L-phosphohomoserine and the beta-addition of water to produce L-threonine.</text>
</comment>
<dbReference type="InterPro" id="IPR001926">
    <property type="entry name" value="TrpB-like_PALP"/>
</dbReference>
<name>A0ABT9XIE6_9BACL</name>
<dbReference type="RefSeq" id="WP_274456844.1">
    <property type="nucleotide sequence ID" value="NZ_CP067097.1"/>
</dbReference>
<evidence type="ECO:0000256" key="8">
    <source>
        <dbReference type="ARBA" id="ARBA00022697"/>
    </source>
</evidence>
<dbReference type="Pfam" id="PF00291">
    <property type="entry name" value="PALP"/>
    <property type="match status" value="1"/>
</dbReference>
<dbReference type="InterPro" id="IPR004450">
    <property type="entry name" value="Thr_synthase-like"/>
</dbReference>
<dbReference type="InterPro" id="IPR001763">
    <property type="entry name" value="Rhodanese-like_dom"/>
</dbReference>
<keyword evidence="16" id="KW-1185">Reference proteome</keyword>
<evidence type="ECO:0000256" key="6">
    <source>
        <dbReference type="ARBA" id="ARBA00018679"/>
    </source>
</evidence>